<evidence type="ECO:0000313" key="2">
    <source>
        <dbReference type="EMBL" id="ETK01364.1"/>
    </source>
</evidence>
<organism evidence="2 3">
    <name type="scientific">Tannerella sp. oral taxon BU063 isolate Cell 2</name>
    <dbReference type="NCBI Taxonomy" id="1411148"/>
    <lineage>
        <taxon>Bacteria</taxon>
        <taxon>Pseudomonadati</taxon>
        <taxon>Bacteroidota</taxon>
        <taxon>Bacteroidia</taxon>
        <taxon>Bacteroidales</taxon>
        <taxon>Tannerellaceae</taxon>
        <taxon>Tannerella</taxon>
    </lineage>
</organism>
<evidence type="ECO:0008006" key="4">
    <source>
        <dbReference type="Google" id="ProtNLM"/>
    </source>
</evidence>
<gene>
    <name evidence="2" type="ORF">N425_10310</name>
</gene>
<protein>
    <recommendedName>
        <fullName evidence="4">Lipoprotein</fullName>
    </recommendedName>
</protein>
<dbReference type="PATRIC" id="fig|1411148.3.peg.1664"/>
<evidence type="ECO:0000256" key="1">
    <source>
        <dbReference type="SAM" id="SignalP"/>
    </source>
</evidence>
<dbReference type="PROSITE" id="PS51257">
    <property type="entry name" value="PROKAR_LIPOPROTEIN"/>
    <property type="match status" value="1"/>
</dbReference>
<name>W2C2C0_9BACT</name>
<evidence type="ECO:0000313" key="3">
    <source>
        <dbReference type="Proteomes" id="UP000018837"/>
    </source>
</evidence>
<dbReference type="AlphaFoldDB" id="W2C2C0"/>
<keyword evidence="1" id="KW-0732">Signal</keyword>
<comment type="caution">
    <text evidence="2">The sequence shown here is derived from an EMBL/GenBank/DDBJ whole genome shotgun (WGS) entry which is preliminary data.</text>
</comment>
<reference evidence="2 3" key="1">
    <citation type="submission" date="2013-11" db="EMBL/GenBank/DDBJ databases">
        <title>Single cell genomics of uncultured Tannerella BU063 (oral taxon 286).</title>
        <authorList>
            <person name="Beall C.J."/>
            <person name="Campbell A.G."/>
            <person name="Griffen A.L."/>
            <person name="Podar M."/>
            <person name="Leys E.J."/>
        </authorList>
    </citation>
    <scope>NUCLEOTIDE SEQUENCE [LARGE SCALE GENOMIC DNA]</scope>
    <source>
        <strain evidence="2">Cell 2</strain>
    </source>
</reference>
<accession>W2C2C0</accession>
<feature type="chain" id="PRO_5004812409" description="Lipoprotein" evidence="1">
    <location>
        <begin position="19"/>
        <end position="224"/>
    </location>
</feature>
<dbReference type="EMBL" id="AYUF01000485">
    <property type="protein sequence ID" value="ETK01364.1"/>
    <property type="molecule type" value="Genomic_DNA"/>
</dbReference>
<proteinExistence type="predicted"/>
<dbReference type="Proteomes" id="UP000018837">
    <property type="component" value="Unassembled WGS sequence"/>
</dbReference>
<feature type="signal peptide" evidence="1">
    <location>
        <begin position="1"/>
        <end position="18"/>
    </location>
</feature>
<sequence>MKKLLTLCCIAASLLVVGCNRTADKGGADGSELYGYVNIRLPHIEGMHECHTHPRVMAFTERYRQSGPILGYYLDDATYPRVDSLGQITFDNYFMIYGDYNRENYDATPTDLPLMQEQLERSLVGTNWQEQGRRTEDAYNTLMVGQPAILQKYSPQEGVLTMIILMKYRQENGAESTVVSAANCLLIKKRLLSMAYYMAYQNASTIDALKQRNDAAVKAVMAAN</sequence>